<evidence type="ECO:0000256" key="4">
    <source>
        <dbReference type="ARBA" id="ARBA00013297"/>
    </source>
</evidence>
<evidence type="ECO:0000256" key="5">
    <source>
        <dbReference type="ARBA" id="ARBA00022723"/>
    </source>
</evidence>
<dbReference type="EMBL" id="JBHSUS010000001">
    <property type="protein sequence ID" value="MFC6440807.1"/>
    <property type="molecule type" value="Genomic_DNA"/>
</dbReference>
<dbReference type="InterPro" id="IPR000086">
    <property type="entry name" value="NUDIX_hydrolase_dom"/>
</dbReference>
<feature type="domain" description="Nudix hydrolase" evidence="13">
    <location>
        <begin position="55"/>
        <end position="193"/>
    </location>
</feature>
<comment type="cofactor">
    <cofactor evidence="1">
        <name>Mg(2+)</name>
        <dbReference type="ChEBI" id="CHEBI:18420"/>
    </cofactor>
</comment>
<accession>A0ABW1XNR5</accession>
<keyword evidence="6 14" id="KW-0378">Hydrolase</keyword>
<organism evidence="14 15">
    <name type="scientific">Pseudobowmanella zhangzhouensis</name>
    <dbReference type="NCBI Taxonomy" id="1537679"/>
    <lineage>
        <taxon>Bacteria</taxon>
        <taxon>Pseudomonadati</taxon>
        <taxon>Pseudomonadota</taxon>
        <taxon>Gammaproteobacteria</taxon>
        <taxon>Alteromonadales</taxon>
        <taxon>Alteromonadaceae</taxon>
    </lineage>
</organism>
<dbReference type="PROSITE" id="PS51462">
    <property type="entry name" value="NUDIX"/>
    <property type="match status" value="1"/>
</dbReference>
<evidence type="ECO:0000256" key="1">
    <source>
        <dbReference type="ARBA" id="ARBA00001946"/>
    </source>
</evidence>
<gene>
    <name evidence="14" type="primary">nudF</name>
    <name evidence="14" type="ORF">ACFP85_11695</name>
</gene>
<evidence type="ECO:0000256" key="12">
    <source>
        <dbReference type="ARBA" id="ARBA00049546"/>
    </source>
</evidence>
<protein>
    <recommendedName>
        <fullName evidence="4">ADP-ribose pyrophosphatase</fullName>
        <ecNumber evidence="3">3.6.1.13</ecNumber>
    </recommendedName>
    <alternativeName>
        <fullName evidence="9">ADP-ribose diphosphatase</fullName>
    </alternativeName>
    <alternativeName>
        <fullName evidence="11">ADP-ribose phosphohydrolase</fullName>
    </alternativeName>
    <alternativeName>
        <fullName evidence="10">Adenosine diphosphoribose pyrophosphatase</fullName>
    </alternativeName>
</protein>
<evidence type="ECO:0000256" key="8">
    <source>
        <dbReference type="ARBA" id="ARBA00025164"/>
    </source>
</evidence>
<evidence type="ECO:0000256" key="11">
    <source>
        <dbReference type="ARBA" id="ARBA00033056"/>
    </source>
</evidence>
<sequence length="210" mass="23733">MTKKVYPVQQFNQQDIELLSTERVYQGFFRLDKLTFRHRLHDGGWSGEVKREIYQRSDAVAVLALDVKRREVVLIEQLRIGGTSSQHGPWLLECIAGMIEPGEQAEDVCRREAMEEAGLSIGRLHKALSYLSSPGGTTERLHIYIGEADLSHAGGVHGLDEENEDILVHRVPLDTAFEWLESGRIDNASTVIALQWLALNQQQIIANWCD</sequence>
<comment type="function">
    <text evidence="8">Acts on ADP-mannose and ADP-glucose as well as ADP-ribose. Prevents glycogen biosynthesis. The reaction catalyzed by this enzyme is a limiting step of the gluconeogenic process.</text>
</comment>
<dbReference type="PANTHER" id="PTHR11839:SF5">
    <property type="entry name" value="ADP-RIBOSE PYROPHOSPHATASE"/>
    <property type="match status" value="1"/>
</dbReference>
<proteinExistence type="inferred from homology"/>
<keyword evidence="5" id="KW-0479">Metal-binding</keyword>
<dbReference type="PROSITE" id="PS00893">
    <property type="entry name" value="NUDIX_BOX"/>
    <property type="match status" value="1"/>
</dbReference>
<evidence type="ECO:0000256" key="7">
    <source>
        <dbReference type="ARBA" id="ARBA00022842"/>
    </source>
</evidence>
<dbReference type="Proteomes" id="UP001596364">
    <property type="component" value="Unassembled WGS sequence"/>
</dbReference>
<keyword evidence="15" id="KW-1185">Reference proteome</keyword>
<reference evidence="15" key="1">
    <citation type="journal article" date="2019" name="Int. J. Syst. Evol. Microbiol.">
        <title>The Global Catalogue of Microorganisms (GCM) 10K type strain sequencing project: providing services to taxonomists for standard genome sequencing and annotation.</title>
        <authorList>
            <consortium name="The Broad Institute Genomics Platform"/>
            <consortium name="The Broad Institute Genome Sequencing Center for Infectious Disease"/>
            <person name="Wu L."/>
            <person name="Ma J."/>
        </authorList>
    </citation>
    <scope>NUCLEOTIDE SEQUENCE [LARGE SCALE GENOMIC DNA]</scope>
    <source>
        <strain evidence="15">CGMCC 1.16031</strain>
    </source>
</reference>
<evidence type="ECO:0000256" key="3">
    <source>
        <dbReference type="ARBA" id="ARBA00012453"/>
    </source>
</evidence>
<evidence type="ECO:0000256" key="10">
    <source>
        <dbReference type="ARBA" id="ARBA00030308"/>
    </source>
</evidence>
<dbReference type="NCBIfam" id="TIGR00052">
    <property type="entry name" value="nudix-type nucleoside diphosphatase, YffH/AdpP family"/>
    <property type="match status" value="1"/>
</dbReference>
<evidence type="ECO:0000259" key="13">
    <source>
        <dbReference type="PROSITE" id="PS51462"/>
    </source>
</evidence>
<comment type="similarity">
    <text evidence="2">Belongs to the Nudix hydrolase family. NudF subfamily.</text>
</comment>
<evidence type="ECO:0000313" key="14">
    <source>
        <dbReference type="EMBL" id="MFC6440807.1"/>
    </source>
</evidence>
<keyword evidence="7" id="KW-0460">Magnesium</keyword>
<dbReference type="NCBIfam" id="NF008003">
    <property type="entry name" value="PRK10729.1"/>
    <property type="match status" value="1"/>
</dbReference>
<evidence type="ECO:0000313" key="15">
    <source>
        <dbReference type="Proteomes" id="UP001596364"/>
    </source>
</evidence>
<dbReference type="EC" id="3.6.1.13" evidence="3"/>
<comment type="catalytic activity">
    <reaction evidence="12">
        <text>ADP-D-ribose + H2O = D-ribose 5-phosphate + AMP + 2 H(+)</text>
        <dbReference type="Rhea" id="RHEA:10412"/>
        <dbReference type="ChEBI" id="CHEBI:15377"/>
        <dbReference type="ChEBI" id="CHEBI:15378"/>
        <dbReference type="ChEBI" id="CHEBI:57967"/>
        <dbReference type="ChEBI" id="CHEBI:78346"/>
        <dbReference type="ChEBI" id="CHEBI:456215"/>
        <dbReference type="EC" id="3.6.1.13"/>
    </reaction>
</comment>
<evidence type="ECO:0000256" key="2">
    <source>
        <dbReference type="ARBA" id="ARBA00007482"/>
    </source>
</evidence>
<comment type="caution">
    <text evidence="14">The sequence shown here is derived from an EMBL/GenBank/DDBJ whole genome shotgun (WGS) entry which is preliminary data.</text>
</comment>
<dbReference type="SUPFAM" id="SSF55811">
    <property type="entry name" value="Nudix"/>
    <property type="match status" value="1"/>
</dbReference>
<dbReference type="Pfam" id="PF00293">
    <property type="entry name" value="NUDIX"/>
    <property type="match status" value="1"/>
</dbReference>
<dbReference type="InterPro" id="IPR004385">
    <property type="entry name" value="NDP_pyrophosphatase"/>
</dbReference>
<evidence type="ECO:0000256" key="6">
    <source>
        <dbReference type="ARBA" id="ARBA00022801"/>
    </source>
</evidence>
<dbReference type="RefSeq" id="WP_131259720.1">
    <property type="nucleotide sequence ID" value="NZ_JBHSUS010000001.1"/>
</dbReference>
<dbReference type="GO" id="GO:0047631">
    <property type="term" value="F:ADP-ribose diphosphatase activity"/>
    <property type="evidence" value="ECO:0007669"/>
    <property type="project" value="UniProtKB-EC"/>
</dbReference>
<evidence type="ECO:0000256" key="9">
    <source>
        <dbReference type="ARBA" id="ARBA00030162"/>
    </source>
</evidence>
<name>A0ABW1XNR5_9ALTE</name>
<dbReference type="InterPro" id="IPR015797">
    <property type="entry name" value="NUDIX_hydrolase-like_dom_sf"/>
</dbReference>
<dbReference type="Gene3D" id="3.90.79.10">
    <property type="entry name" value="Nucleoside Triphosphate Pyrophosphohydrolase"/>
    <property type="match status" value="1"/>
</dbReference>
<dbReference type="PANTHER" id="PTHR11839">
    <property type="entry name" value="UDP/ADP-SUGAR PYROPHOSPHATASE"/>
    <property type="match status" value="1"/>
</dbReference>
<dbReference type="CDD" id="cd24155">
    <property type="entry name" value="NUDIX_ADPRase"/>
    <property type="match status" value="1"/>
</dbReference>
<dbReference type="InterPro" id="IPR020084">
    <property type="entry name" value="NUDIX_hydrolase_CS"/>
</dbReference>